<dbReference type="STRING" id="582680.RS86_00229"/>
<dbReference type="AlphaFoldDB" id="A0A0F0LWG9"/>
<dbReference type="RefSeq" id="WP_082076471.1">
    <property type="nucleotide sequence ID" value="NZ_JYIX01000018.1"/>
</dbReference>
<dbReference type="PROSITE" id="PS51300">
    <property type="entry name" value="NIRD"/>
    <property type="match status" value="1"/>
</dbReference>
<dbReference type="GO" id="GO:0051537">
    <property type="term" value="F:2 iron, 2 sulfur cluster binding"/>
    <property type="evidence" value="ECO:0007669"/>
    <property type="project" value="UniProtKB-KW"/>
</dbReference>
<dbReference type="InterPro" id="IPR012748">
    <property type="entry name" value="Rieske-like_NirD"/>
</dbReference>
<dbReference type="GO" id="GO:0106316">
    <property type="term" value="F:nitrite reductase (NADH) activity"/>
    <property type="evidence" value="ECO:0007669"/>
    <property type="project" value="UniProtKB-EC"/>
</dbReference>
<dbReference type="PATRIC" id="fig|582680.6.peg.235"/>
<evidence type="ECO:0000256" key="3">
    <source>
        <dbReference type="ARBA" id="ARBA00023002"/>
    </source>
</evidence>
<accession>A0A0F0LWG9</accession>
<dbReference type="PANTHER" id="PTHR40562:SF1">
    <property type="entry name" value="NITRITE REDUCTASE (NADH) SMALL SUBUNIT"/>
    <property type="match status" value="1"/>
</dbReference>
<keyword evidence="4" id="KW-0408">Iron</keyword>
<evidence type="ECO:0000313" key="8">
    <source>
        <dbReference type="EMBL" id="KJL36645.1"/>
    </source>
</evidence>
<keyword evidence="5" id="KW-0411">Iron-sulfur</keyword>
<gene>
    <name evidence="8" type="primary">nirD</name>
    <name evidence="8" type="ORF">RS86_00229</name>
</gene>
<keyword evidence="2" id="KW-0479">Metal-binding</keyword>
<evidence type="ECO:0000256" key="4">
    <source>
        <dbReference type="ARBA" id="ARBA00023004"/>
    </source>
</evidence>
<name>A0A0F0LWG9_9MICO</name>
<dbReference type="PANTHER" id="PTHR40562">
    <property type="match status" value="1"/>
</dbReference>
<dbReference type="CDD" id="cd03529">
    <property type="entry name" value="Rieske_NirD"/>
    <property type="match status" value="1"/>
</dbReference>
<dbReference type="InterPro" id="IPR036922">
    <property type="entry name" value="Rieske_2Fe-2S_sf"/>
</dbReference>
<evidence type="ECO:0000256" key="6">
    <source>
        <dbReference type="ARBA" id="ARBA00023063"/>
    </source>
</evidence>
<evidence type="ECO:0000259" key="7">
    <source>
        <dbReference type="PROSITE" id="PS51296"/>
    </source>
</evidence>
<dbReference type="GO" id="GO:0046872">
    <property type="term" value="F:metal ion binding"/>
    <property type="evidence" value="ECO:0007669"/>
    <property type="project" value="UniProtKB-KW"/>
</dbReference>
<sequence length="144" mass="15521">MTITQTLPRPALAGSALASRTLPLAGPVLHGAAGARSGWERVCRVDDLEPSWGEAVLIRMRQVALFLLSPREVYAVEHEDPAGGAPVMARGIVGSRGDRPTIASPLHKEVYDLGTGECFTDPALLLRTFRTRIVGGFIEIEFDD</sequence>
<organism evidence="8 9">
    <name type="scientific">Microbacterium azadirachtae</name>
    <dbReference type="NCBI Taxonomy" id="582680"/>
    <lineage>
        <taxon>Bacteria</taxon>
        <taxon>Bacillati</taxon>
        <taxon>Actinomycetota</taxon>
        <taxon>Actinomycetes</taxon>
        <taxon>Micrococcales</taxon>
        <taxon>Microbacteriaceae</taxon>
        <taxon>Microbacterium</taxon>
    </lineage>
</organism>
<dbReference type="NCBIfam" id="TIGR02378">
    <property type="entry name" value="nirD_assim_sml"/>
    <property type="match status" value="1"/>
</dbReference>
<dbReference type="Proteomes" id="UP000033740">
    <property type="component" value="Unassembled WGS sequence"/>
</dbReference>
<dbReference type="GO" id="GO:0042128">
    <property type="term" value="P:nitrate assimilation"/>
    <property type="evidence" value="ECO:0007669"/>
    <property type="project" value="UniProtKB-KW"/>
</dbReference>
<dbReference type="InterPro" id="IPR017881">
    <property type="entry name" value="NirD"/>
</dbReference>
<dbReference type="PROSITE" id="PS51296">
    <property type="entry name" value="RIESKE"/>
    <property type="match status" value="1"/>
</dbReference>
<keyword evidence="9" id="KW-1185">Reference proteome</keyword>
<protein>
    <submittedName>
        <fullName evidence="8">Nitrite reductase (NADH) small subunit</fullName>
        <ecNumber evidence="8">1.7.1.15</ecNumber>
    </submittedName>
</protein>
<keyword evidence="6" id="KW-0534">Nitrate assimilation</keyword>
<keyword evidence="1" id="KW-0001">2Fe-2S</keyword>
<keyword evidence="3 8" id="KW-0560">Oxidoreductase</keyword>
<dbReference type="GO" id="GO:0004497">
    <property type="term" value="F:monooxygenase activity"/>
    <property type="evidence" value="ECO:0007669"/>
    <property type="project" value="UniProtKB-ARBA"/>
</dbReference>
<dbReference type="InterPro" id="IPR017941">
    <property type="entry name" value="Rieske_2Fe-2S"/>
</dbReference>
<evidence type="ECO:0000256" key="2">
    <source>
        <dbReference type="ARBA" id="ARBA00022723"/>
    </source>
</evidence>
<evidence type="ECO:0000256" key="1">
    <source>
        <dbReference type="ARBA" id="ARBA00022714"/>
    </source>
</evidence>
<dbReference type="GO" id="GO:0016705">
    <property type="term" value="F:oxidoreductase activity, acting on paired donors, with incorporation or reduction of molecular oxygen"/>
    <property type="evidence" value="ECO:0007669"/>
    <property type="project" value="UniProtKB-ARBA"/>
</dbReference>
<reference evidence="8 9" key="1">
    <citation type="submission" date="2015-02" db="EMBL/GenBank/DDBJ databases">
        <title>Draft genome sequences of ten Microbacterium spp. with emphasis on heavy metal contaminated environments.</title>
        <authorList>
            <person name="Corretto E."/>
        </authorList>
    </citation>
    <scope>NUCLEOTIDE SEQUENCE [LARGE SCALE GENOMIC DNA]</scope>
    <source>
        <strain evidence="8 9">ARN176</strain>
    </source>
</reference>
<dbReference type="Pfam" id="PF13806">
    <property type="entry name" value="Rieske_2"/>
    <property type="match status" value="1"/>
</dbReference>
<evidence type="ECO:0000313" key="9">
    <source>
        <dbReference type="Proteomes" id="UP000033740"/>
    </source>
</evidence>
<dbReference type="Gene3D" id="2.102.10.10">
    <property type="entry name" value="Rieske [2Fe-2S] iron-sulphur domain"/>
    <property type="match status" value="1"/>
</dbReference>
<comment type="caution">
    <text evidence="8">The sequence shown here is derived from an EMBL/GenBank/DDBJ whole genome shotgun (WGS) entry which is preliminary data.</text>
</comment>
<feature type="domain" description="Rieske" evidence="7">
    <location>
        <begin position="40"/>
        <end position="140"/>
    </location>
</feature>
<proteinExistence type="predicted"/>
<dbReference type="EC" id="1.7.1.15" evidence="8"/>
<evidence type="ECO:0000256" key="5">
    <source>
        <dbReference type="ARBA" id="ARBA00023014"/>
    </source>
</evidence>
<dbReference type="SUPFAM" id="SSF50022">
    <property type="entry name" value="ISP domain"/>
    <property type="match status" value="1"/>
</dbReference>
<dbReference type="EMBL" id="JYIX01000018">
    <property type="protein sequence ID" value="KJL36645.1"/>
    <property type="molecule type" value="Genomic_DNA"/>
</dbReference>